<name>A0ABW3WXU9_9HYPH</name>
<dbReference type="Proteomes" id="UP001597176">
    <property type="component" value="Unassembled WGS sequence"/>
</dbReference>
<dbReference type="Pfam" id="PF00912">
    <property type="entry name" value="Transgly"/>
    <property type="match status" value="1"/>
</dbReference>
<evidence type="ECO:0000256" key="6">
    <source>
        <dbReference type="ARBA" id="ARBA00022676"/>
    </source>
</evidence>
<dbReference type="EMBL" id="JBHTND010000009">
    <property type="protein sequence ID" value="MFD1301625.1"/>
    <property type="molecule type" value="Genomic_DNA"/>
</dbReference>
<comment type="caution">
    <text evidence="16">The sequence shown here is derived from an EMBL/GenBank/DDBJ whole genome shotgun (WGS) entry which is preliminary data.</text>
</comment>
<keyword evidence="13" id="KW-1133">Transmembrane helix</keyword>
<evidence type="ECO:0000256" key="3">
    <source>
        <dbReference type="ARBA" id="ARBA00007739"/>
    </source>
</evidence>
<evidence type="ECO:0000259" key="14">
    <source>
        <dbReference type="Pfam" id="PF00905"/>
    </source>
</evidence>
<evidence type="ECO:0000256" key="8">
    <source>
        <dbReference type="ARBA" id="ARBA00022801"/>
    </source>
</evidence>
<keyword evidence="13" id="KW-0812">Transmembrane</keyword>
<dbReference type="SUPFAM" id="SSF53955">
    <property type="entry name" value="Lysozyme-like"/>
    <property type="match status" value="1"/>
</dbReference>
<sequence>MANGRKGGGREEPNFDVPEGRIGGRGDLNLRLSGDDRAGGGVGKRTTSSNGQGDAPRRAPSRVKAPARKARRRSFFGGLVYGTLVLGLWGVIAIAGLVAYHASQLPPIDQLAVPKRPPNIAILASDGSLLANRGETGGRVVGITELPPYLPRAFVAIEDRRFYSHFGVDPVGIARAIGQNITRRGVSQGGSTLTQQLAKNLFLTPERSASRKIQEAILALWLEHRYTKDEILELYLNRVYFGAGAYGVEAAAQRYFGKPAKAVTLAEAAMLGGLVQAPSRLAPNRNLPAAQARAAQVLAAMEELGFAKPADVKLALATPARPASSRGGGSASYVADLVMDVLDDFLPKFDTDIVVTTTVDTRLQGAAEKALVDELNQKGVRYNVAQGAVVSMKPDGAIRALIGGRDYAQSQFNRATTAKRQPGSSFKPFVYLAAVERGLTPDTVRDDAPISIKGWNPENYSRDYRGPVTLREALALSLNTVAVRLGQEVGPKAVVQAAQRLGISSPLQANGSLALGTSEVTPLEMVGAYAAFANGGTGVIPYVIANVKGASGKVLYQRKDTNLGRVMSVETDSMMNAMMHETFVSGTARKAEVPGWDLAGKTGTSQDFRDAWFIGYSSTLVTGVWLGNDDGESTKKVSGGNLPGEIWKAYMTVALKGQTPSMLPGSNHWRNRGPADVPATTGTTPGGLIGALLGETQSAAPPPRVAANQRARGPGQGPSQDDRNFLEKLFGVGE</sequence>
<dbReference type="InterPro" id="IPR023346">
    <property type="entry name" value="Lysozyme-like_dom_sf"/>
</dbReference>
<feature type="domain" description="Penicillin-binding protein transpeptidase" evidence="14">
    <location>
        <begin position="388"/>
        <end position="618"/>
    </location>
</feature>
<dbReference type="PANTHER" id="PTHR32282:SF33">
    <property type="entry name" value="PEPTIDOGLYCAN GLYCOSYLTRANSFERASE"/>
    <property type="match status" value="1"/>
</dbReference>
<evidence type="ECO:0000256" key="1">
    <source>
        <dbReference type="ARBA" id="ARBA00004752"/>
    </source>
</evidence>
<evidence type="ECO:0000256" key="4">
    <source>
        <dbReference type="ARBA" id="ARBA00022645"/>
    </source>
</evidence>
<organism evidence="16 17">
    <name type="scientific">Methylobacterium marchantiae</name>
    <dbReference type="NCBI Taxonomy" id="600331"/>
    <lineage>
        <taxon>Bacteria</taxon>
        <taxon>Pseudomonadati</taxon>
        <taxon>Pseudomonadota</taxon>
        <taxon>Alphaproteobacteria</taxon>
        <taxon>Hyphomicrobiales</taxon>
        <taxon>Methylobacteriaceae</taxon>
        <taxon>Methylobacterium</taxon>
    </lineage>
</organism>
<evidence type="ECO:0000256" key="9">
    <source>
        <dbReference type="ARBA" id="ARBA00023268"/>
    </source>
</evidence>
<keyword evidence="5" id="KW-0645">Protease</keyword>
<evidence type="ECO:0000256" key="5">
    <source>
        <dbReference type="ARBA" id="ARBA00022670"/>
    </source>
</evidence>
<dbReference type="RefSeq" id="WP_238208839.1">
    <property type="nucleotide sequence ID" value="NZ_JBHTND010000009.1"/>
</dbReference>
<dbReference type="Gene3D" id="1.10.3810.10">
    <property type="entry name" value="Biosynthetic peptidoglycan transglycosylase-like"/>
    <property type="match status" value="1"/>
</dbReference>
<evidence type="ECO:0000256" key="13">
    <source>
        <dbReference type="SAM" id="Phobius"/>
    </source>
</evidence>
<keyword evidence="9" id="KW-0511">Multifunctional enzyme</keyword>
<feature type="domain" description="Glycosyl transferase family 51" evidence="15">
    <location>
        <begin position="135"/>
        <end position="301"/>
    </location>
</feature>
<accession>A0ABW3WXU9</accession>
<comment type="similarity">
    <text evidence="2">In the C-terminal section; belongs to the transpeptidase family.</text>
</comment>
<evidence type="ECO:0000256" key="12">
    <source>
        <dbReference type="SAM" id="MobiDB-lite"/>
    </source>
</evidence>
<comment type="similarity">
    <text evidence="3">In the N-terminal section; belongs to the glycosyltransferase 51 family.</text>
</comment>
<evidence type="ECO:0000313" key="16">
    <source>
        <dbReference type="EMBL" id="MFD1301625.1"/>
    </source>
</evidence>
<dbReference type="InterPro" id="IPR050396">
    <property type="entry name" value="Glycosyltr_51/Transpeptidase"/>
</dbReference>
<dbReference type="SUPFAM" id="SSF56601">
    <property type="entry name" value="beta-lactamase/transpeptidase-like"/>
    <property type="match status" value="1"/>
</dbReference>
<keyword evidence="4" id="KW-0121">Carboxypeptidase</keyword>
<feature type="region of interest" description="Disordered" evidence="12">
    <location>
        <begin position="1"/>
        <end position="67"/>
    </location>
</feature>
<dbReference type="InterPro" id="IPR036950">
    <property type="entry name" value="PBP_transglycosylase"/>
</dbReference>
<evidence type="ECO:0000259" key="15">
    <source>
        <dbReference type="Pfam" id="PF00912"/>
    </source>
</evidence>
<gene>
    <name evidence="16" type="ORF">ACFQ4G_08520</name>
</gene>
<dbReference type="Gene3D" id="3.40.710.10">
    <property type="entry name" value="DD-peptidase/beta-lactamase superfamily"/>
    <property type="match status" value="1"/>
</dbReference>
<keyword evidence="7 16" id="KW-0808">Transferase</keyword>
<comment type="catalytic activity">
    <reaction evidence="11">
        <text>[GlcNAc-(1-&gt;4)-Mur2Ac(oyl-L-Ala-gamma-D-Glu-L-Lys-D-Ala-D-Ala)](n)-di-trans,octa-cis-undecaprenyl diphosphate + beta-D-GlcNAc-(1-&gt;4)-Mur2Ac(oyl-L-Ala-gamma-D-Glu-L-Lys-D-Ala-D-Ala)-di-trans,octa-cis-undecaprenyl diphosphate = [GlcNAc-(1-&gt;4)-Mur2Ac(oyl-L-Ala-gamma-D-Glu-L-Lys-D-Ala-D-Ala)](n+1)-di-trans,octa-cis-undecaprenyl diphosphate + di-trans,octa-cis-undecaprenyl diphosphate + H(+)</text>
        <dbReference type="Rhea" id="RHEA:23708"/>
        <dbReference type="Rhea" id="RHEA-COMP:9602"/>
        <dbReference type="Rhea" id="RHEA-COMP:9603"/>
        <dbReference type="ChEBI" id="CHEBI:15378"/>
        <dbReference type="ChEBI" id="CHEBI:58405"/>
        <dbReference type="ChEBI" id="CHEBI:60033"/>
        <dbReference type="ChEBI" id="CHEBI:78435"/>
        <dbReference type="EC" id="2.4.99.28"/>
    </reaction>
</comment>
<keyword evidence="13" id="KW-0472">Membrane</keyword>
<evidence type="ECO:0000256" key="11">
    <source>
        <dbReference type="ARBA" id="ARBA00049902"/>
    </source>
</evidence>
<feature type="compositionally biased region" description="Basic and acidic residues" evidence="12">
    <location>
        <begin position="8"/>
        <end position="24"/>
    </location>
</feature>
<feature type="region of interest" description="Disordered" evidence="12">
    <location>
        <begin position="693"/>
        <end position="734"/>
    </location>
</feature>
<dbReference type="InterPro" id="IPR001460">
    <property type="entry name" value="PCN-bd_Tpept"/>
</dbReference>
<keyword evidence="17" id="KW-1185">Reference proteome</keyword>
<keyword evidence="6 16" id="KW-0328">Glycosyltransferase</keyword>
<dbReference type="PANTHER" id="PTHR32282">
    <property type="entry name" value="BINDING PROTEIN TRANSPEPTIDASE, PUTATIVE-RELATED"/>
    <property type="match status" value="1"/>
</dbReference>
<dbReference type="NCBIfam" id="TIGR02074">
    <property type="entry name" value="PBP_1a_fam"/>
    <property type="match status" value="1"/>
</dbReference>
<dbReference type="InterPro" id="IPR001264">
    <property type="entry name" value="Glyco_trans_51"/>
</dbReference>
<proteinExistence type="inferred from homology"/>
<evidence type="ECO:0000256" key="2">
    <source>
        <dbReference type="ARBA" id="ARBA00007090"/>
    </source>
</evidence>
<evidence type="ECO:0000256" key="10">
    <source>
        <dbReference type="ARBA" id="ARBA00044770"/>
    </source>
</evidence>
<comment type="pathway">
    <text evidence="1">Cell wall biogenesis; peptidoglycan biosynthesis.</text>
</comment>
<dbReference type="InterPro" id="IPR012338">
    <property type="entry name" value="Beta-lactam/transpept-like"/>
</dbReference>
<dbReference type="EC" id="2.4.99.28" evidence="10"/>
<feature type="transmembrane region" description="Helical" evidence="13">
    <location>
        <begin position="78"/>
        <end position="100"/>
    </location>
</feature>
<keyword evidence="8" id="KW-0378">Hydrolase</keyword>
<dbReference type="Pfam" id="PF00905">
    <property type="entry name" value="Transpeptidase"/>
    <property type="match status" value="1"/>
</dbReference>
<reference evidence="17" key="1">
    <citation type="journal article" date="2019" name="Int. J. Syst. Evol. Microbiol.">
        <title>The Global Catalogue of Microorganisms (GCM) 10K type strain sequencing project: providing services to taxonomists for standard genome sequencing and annotation.</title>
        <authorList>
            <consortium name="The Broad Institute Genomics Platform"/>
            <consortium name="The Broad Institute Genome Sequencing Center for Infectious Disease"/>
            <person name="Wu L."/>
            <person name="Ma J."/>
        </authorList>
    </citation>
    <scope>NUCLEOTIDE SEQUENCE [LARGE SCALE GENOMIC DNA]</scope>
    <source>
        <strain evidence="17">CCUG 56108</strain>
    </source>
</reference>
<evidence type="ECO:0000313" key="17">
    <source>
        <dbReference type="Proteomes" id="UP001597176"/>
    </source>
</evidence>
<protein>
    <recommendedName>
        <fullName evidence="10">peptidoglycan glycosyltransferase</fullName>
        <ecNumber evidence="10">2.4.99.28</ecNumber>
    </recommendedName>
</protein>
<evidence type="ECO:0000256" key="7">
    <source>
        <dbReference type="ARBA" id="ARBA00022679"/>
    </source>
</evidence>
<dbReference type="GO" id="GO:0016757">
    <property type="term" value="F:glycosyltransferase activity"/>
    <property type="evidence" value="ECO:0007669"/>
    <property type="project" value="UniProtKB-KW"/>
</dbReference>